<accession>A0AC34F382</accession>
<proteinExistence type="predicted"/>
<organism evidence="1 2">
    <name type="scientific">Panagrolaimus sp. ES5</name>
    <dbReference type="NCBI Taxonomy" id="591445"/>
    <lineage>
        <taxon>Eukaryota</taxon>
        <taxon>Metazoa</taxon>
        <taxon>Ecdysozoa</taxon>
        <taxon>Nematoda</taxon>
        <taxon>Chromadorea</taxon>
        <taxon>Rhabditida</taxon>
        <taxon>Tylenchina</taxon>
        <taxon>Panagrolaimomorpha</taxon>
        <taxon>Panagrolaimoidea</taxon>
        <taxon>Panagrolaimidae</taxon>
        <taxon>Panagrolaimus</taxon>
    </lineage>
</organism>
<dbReference type="Proteomes" id="UP000887579">
    <property type="component" value="Unplaced"/>
</dbReference>
<sequence>MILVKFLKVLGTFDETTNEWRFEKEYNNKWHFTFNGTGYNLQGHKLKVVVYLEEPFVMKKNEGIGYDGFCIDLLIEMSKFLNFTFEIVEVEDGTYGIEERKI</sequence>
<dbReference type="WBParaSite" id="ES5_v2.g11329.t1">
    <property type="protein sequence ID" value="ES5_v2.g11329.t1"/>
    <property type="gene ID" value="ES5_v2.g11329"/>
</dbReference>
<reference evidence="2" key="1">
    <citation type="submission" date="2022-11" db="UniProtKB">
        <authorList>
            <consortium name="WormBaseParasite"/>
        </authorList>
    </citation>
    <scope>IDENTIFICATION</scope>
</reference>
<protein>
    <submittedName>
        <fullName evidence="2">Ionotropic glutamate receptor L-glutamate and glycine-binding domain-containing protein</fullName>
    </submittedName>
</protein>
<evidence type="ECO:0000313" key="2">
    <source>
        <dbReference type="WBParaSite" id="ES5_v2.g11329.t1"/>
    </source>
</evidence>
<evidence type="ECO:0000313" key="1">
    <source>
        <dbReference type="Proteomes" id="UP000887579"/>
    </source>
</evidence>
<name>A0AC34F382_9BILA</name>